<sequence>MEALSRFLLALCDLVEAEGRLLRQRGVEAAQAVATLLLAFFCLALGLVLLGRGLYLFLARLWGPPTASALMGSLFLALGGGLWWTAGRKARS</sequence>
<accession>A0A9Q7EVX3</accession>
<dbReference type="AlphaFoldDB" id="A0A9Q7EVX3"/>
<name>A0A9Q7EVX3_9BACT</name>
<reference evidence="3" key="1">
    <citation type="submission" date="2021-04" db="EMBL/GenBank/DDBJ databases">
        <title>A novel Synergistetes isolate from a pyrite-forming mixed culture.</title>
        <authorList>
            <person name="Bunk B."/>
            <person name="Sproer C."/>
            <person name="Spring S."/>
            <person name="Pester M."/>
        </authorList>
    </citation>
    <scope>NUCLEOTIDE SEQUENCE [LARGE SCALE GENOMIC DNA]</scope>
    <source>
        <strain evidence="3">J.5.4.2-T.3.5.2</strain>
    </source>
</reference>
<keyword evidence="1" id="KW-0472">Membrane</keyword>
<dbReference type="KEGG" id="aram:KAR29_13710"/>
<evidence type="ECO:0000313" key="2">
    <source>
        <dbReference type="EMBL" id="QTX32334.1"/>
    </source>
</evidence>
<evidence type="ECO:0000256" key="1">
    <source>
        <dbReference type="SAM" id="Phobius"/>
    </source>
</evidence>
<evidence type="ECO:0000313" key="3">
    <source>
        <dbReference type="Proteomes" id="UP000671879"/>
    </source>
</evidence>
<gene>
    <name evidence="2" type="ORF">KAR29_13710</name>
</gene>
<keyword evidence="1" id="KW-0812">Transmembrane</keyword>
<feature type="transmembrane region" description="Helical" evidence="1">
    <location>
        <begin position="33"/>
        <end position="55"/>
    </location>
</feature>
<dbReference type="Proteomes" id="UP000671879">
    <property type="component" value="Chromosome"/>
</dbReference>
<dbReference type="EMBL" id="CP072943">
    <property type="protein sequence ID" value="QTX32334.1"/>
    <property type="molecule type" value="Genomic_DNA"/>
</dbReference>
<organism evidence="2 3">
    <name type="scientific">Aminithiophilus ramosus</name>
    <dbReference type="NCBI Taxonomy" id="3029084"/>
    <lineage>
        <taxon>Bacteria</taxon>
        <taxon>Thermotogati</taxon>
        <taxon>Synergistota</taxon>
        <taxon>Synergistia</taxon>
        <taxon>Synergistales</taxon>
        <taxon>Aminithiophilaceae</taxon>
        <taxon>Aminithiophilus</taxon>
    </lineage>
</organism>
<proteinExistence type="predicted"/>
<dbReference type="RefSeq" id="WP_274373561.1">
    <property type="nucleotide sequence ID" value="NZ_CP072943.1"/>
</dbReference>
<keyword evidence="1" id="KW-1133">Transmembrane helix</keyword>
<protein>
    <submittedName>
        <fullName evidence="2">Uncharacterized protein</fullName>
    </submittedName>
</protein>
<feature type="transmembrane region" description="Helical" evidence="1">
    <location>
        <begin position="67"/>
        <end position="86"/>
    </location>
</feature>
<keyword evidence="3" id="KW-1185">Reference proteome</keyword>